<dbReference type="RefSeq" id="XP_005779391.1">
    <property type="nucleotide sequence ID" value="XM_005779334.1"/>
</dbReference>
<dbReference type="PROSITE" id="PS50222">
    <property type="entry name" value="EF_HAND_2"/>
    <property type="match status" value="1"/>
</dbReference>
<keyword evidence="4" id="KW-1185">Reference proteome</keyword>
<name>A0A0D3JTX7_EMIH1</name>
<organism evidence="3 4">
    <name type="scientific">Emiliania huxleyi (strain CCMP1516)</name>
    <dbReference type="NCBI Taxonomy" id="280463"/>
    <lineage>
        <taxon>Eukaryota</taxon>
        <taxon>Haptista</taxon>
        <taxon>Haptophyta</taxon>
        <taxon>Prymnesiophyceae</taxon>
        <taxon>Isochrysidales</taxon>
        <taxon>Noelaerhabdaceae</taxon>
        <taxon>Emiliania</taxon>
    </lineage>
</organism>
<dbReference type="GeneID" id="17272509"/>
<accession>A0A0D3JTX7</accession>
<dbReference type="Proteomes" id="UP000013827">
    <property type="component" value="Unassembled WGS sequence"/>
</dbReference>
<dbReference type="SUPFAM" id="SSF47473">
    <property type="entry name" value="EF-hand"/>
    <property type="match status" value="1"/>
</dbReference>
<reference evidence="4" key="1">
    <citation type="journal article" date="2013" name="Nature">
        <title>Pan genome of the phytoplankton Emiliania underpins its global distribution.</title>
        <authorList>
            <person name="Read B.A."/>
            <person name="Kegel J."/>
            <person name="Klute M.J."/>
            <person name="Kuo A."/>
            <person name="Lefebvre S.C."/>
            <person name="Maumus F."/>
            <person name="Mayer C."/>
            <person name="Miller J."/>
            <person name="Monier A."/>
            <person name="Salamov A."/>
            <person name="Young J."/>
            <person name="Aguilar M."/>
            <person name="Claverie J.M."/>
            <person name="Frickenhaus S."/>
            <person name="Gonzalez K."/>
            <person name="Herman E.K."/>
            <person name="Lin Y.C."/>
            <person name="Napier J."/>
            <person name="Ogata H."/>
            <person name="Sarno A.F."/>
            <person name="Shmutz J."/>
            <person name="Schroeder D."/>
            <person name="de Vargas C."/>
            <person name="Verret F."/>
            <person name="von Dassow P."/>
            <person name="Valentin K."/>
            <person name="Van de Peer Y."/>
            <person name="Wheeler G."/>
            <person name="Dacks J.B."/>
            <person name="Delwiche C.F."/>
            <person name="Dyhrman S.T."/>
            <person name="Glockner G."/>
            <person name="John U."/>
            <person name="Richards T."/>
            <person name="Worden A.Z."/>
            <person name="Zhang X."/>
            <person name="Grigoriev I.V."/>
            <person name="Allen A.E."/>
            <person name="Bidle K."/>
            <person name="Borodovsky M."/>
            <person name="Bowler C."/>
            <person name="Brownlee C."/>
            <person name="Cock J.M."/>
            <person name="Elias M."/>
            <person name="Gladyshev V.N."/>
            <person name="Groth M."/>
            <person name="Guda C."/>
            <person name="Hadaegh A."/>
            <person name="Iglesias-Rodriguez M.D."/>
            <person name="Jenkins J."/>
            <person name="Jones B.M."/>
            <person name="Lawson T."/>
            <person name="Leese F."/>
            <person name="Lindquist E."/>
            <person name="Lobanov A."/>
            <person name="Lomsadze A."/>
            <person name="Malik S.B."/>
            <person name="Marsh M.E."/>
            <person name="Mackinder L."/>
            <person name="Mock T."/>
            <person name="Mueller-Roeber B."/>
            <person name="Pagarete A."/>
            <person name="Parker M."/>
            <person name="Probert I."/>
            <person name="Quesneville H."/>
            <person name="Raines C."/>
            <person name="Rensing S.A."/>
            <person name="Riano-Pachon D.M."/>
            <person name="Richier S."/>
            <person name="Rokitta S."/>
            <person name="Shiraiwa Y."/>
            <person name="Soanes D.M."/>
            <person name="van der Giezen M."/>
            <person name="Wahlund T.M."/>
            <person name="Williams B."/>
            <person name="Wilson W."/>
            <person name="Wolfe G."/>
            <person name="Wurch L.L."/>
        </authorList>
    </citation>
    <scope>NUCLEOTIDE SEQUENCE</scope>
</reference>
<protein>
    <recommendedName>
        <fullName evidence="2">EF-hand domain-containing protein</fullName>
    </recommendedName>
</protein>
<dbReference type="HOGENOM" id="CLU_1859007_0_0_1"/>
<evidence type="ECO:0000259" key="2">
    <source>
        <dbReference type="PROSITE" id="PS50222"/>
    </source>
</evidence>
<dbReference type="InterPro" id="IPR002048">
    <property type="entry name" value="EF_hand_dom"/>
</dbReference>
<dbReference type="InterPro" id="IPR011992">
    <property type="entry name" value="EF-hand-dom_pair"/>
</dbReference>
<dbReference type="GO" id="GO:0005509">
    <property type="term" value="F:calcium ion binding"/>
    <property type="evidence" value="ECO:0007669"/>
    <property type="project" value="InterPro"/>
</dbReference>
<dbReference type="AlphaFoldDB" id="A0A0D3JTX7"/>
<dbReference type="Gene3D" id="1.10.238.10">
    <property type="entry name" value="EF-hand"/>
    <property type="match status" value="1"/>
</dbReference>
<sequence>MPPDALAPSGVGEPGLPPCELADADRTLAERIGQIRESRARVRAEPAALETLFTPEEMNALSVAFERVDTSGRGEISLEELPLAFAEVAMEPSGEEVLRALAHLGKQEEAATFSFAEFAQAADFLSPVEVELEDRGDW</sequence>
<evidence type="ECO:0000256" key="1">
    <source>
        <dbReference type="SAM" id="MobiDB-lite"/>
    </source>
</evidence>
<feature type="region of interest" description="Disordered" evidence="1">
    <location>
        <begin position="1"/>
        <end position="21"/>
    </location>
</feature>
<evidence type="ECO:0000313" key="3">
    <source>
        <dbReference type="EnsemblProtists" id="EOD26962"/>
    </source>
</evidence>
<reference evidence="3" key="2">
    <citation type="submission" date="2024-10" db="UniProtKB">
        <authorList>
            <consortium name="EnsemblProtists"/>
        </authorList>
    </citation>
    <scope>IDENTIFICATION</scope>
</reference>
<dbReference type="PaxDb" id="2903-EOD26962"/>
<evidence type="ECO:0000313" key="4">
    <source>
        <dbReference type="Proteomes" id="UP000013827"/>
    </source>
</evidence>
<dbReference type="KEGG" id="ehx:EMIHUDRAFT_123436"/>
<proteinExistence type="predicted"/>
<dbReference type="EnsemblProtists" id="EOD26962">
    <property type="protein sequence ID" value="EOD26962"/>
    <property type="gene ID" value="EMIHUDRAFT_123436"/>
</dbReference>
<feature type="domain" description="EF-hand" evidence="2">
    <location>
        <begin position="56"/>
        <end position="91"/>
    </location>
</feature>